<accession>A2DQA0</accession>
<protein>
    <recommendedName>
        <fullName evidence="1">DUF3447 domain-containing protein</fullName>
    </recommendedName>
</protein>
<reference evidence="2" key="1">
    <citation type="submission" date="2006-10" db="EMBL/GenBank/DDBJ databases">
        <authorList>
            <person name="Amadeo P."/>
            <person name="Zhao Q."/>
            <person name="Wortman J."/>
            <person name="Fraser-Liggett C."/>
            <person name="Carlton J."/>
        </authorList>
    </citation>
    <scope>NUCLEOTIDE SEQUENCE</scope>
    <source>
        <strain evidence="2">G3</strain>
    </source>
</reference>
<dbReference type="SUPFAM" id="SSF48403">
    <property type="entry name" value="Ankyrin repeat"/>
    <property type="match status" value="1"/>
</dbReference>
<dbReference type="PANTHER" id="PTHR24182:SF13">
    <property type="entry name" value="LD18443P"/>
    <property type="match status" value="1"/>
</dbReference>
<evidence type="ECO:0000313" key="2">
    <source>
        <dbReference type="EMBL" id="EAY17357.1"/>
    </source>
</evidence>
<dbReference type="PANTHER" id="PTHR24182">
    <property type="entry name" value="ANKYRIN REPEAT AND SOCS BOX CONTAINING 4"/>
    <property type="match status" value="1"/>
</dbReference>
<feature type="domain" description="DUF3447" evidence="1">
    <location>
        <begin position="197"/>
        <end position="228"/>
    </location>
</feature>
<dbReference type="VEuPathDB" id="TrichDB:TVAG_TEG_DS113597_1_1"/>
<dbReference type="eggNOG" id="ENOG502SBM3">
    <property type="taxonomic scope" value="Eukaryota"/>
</dbReference>
<gene>
    <name evidence="2" type="ORF">TVAG_319520</name>
</gene>
<dbReference type="VEuPathDB" id="TrichDB:TVAGG3_1009310"/>
<dbReference type="InterPro" id="IPR036770">
    <property type="entry name" value="Ankyrin_rpt-contain_sf"/>
</dbReference>
<dbReference type="AlphaFoldDB" id="A2DQA0"/>
<dbReference type="KEGG" id="tva:4775379"/>
<evidence type="ECO:0000313" key="3">
    <source>
        <dbReference type="Proteomes" id="UP000001542"/>
    </source>
</evidence>
<proteinExistence type="predicted"/>
<dbReference type="InParanoid" id="A2DQA0"/>
<dbReference type="RefSeq" id="XP_001330726.1">
    <property type="nucleotide sequence ID" value="XM_001330690.1"/>
</dbReference>
<dbReference type="Proteomes" id="UP000001542">
    <property type="component" value="Unassembled WGS sequence"/>
</dbReference>
<organism evidence="2 3">
    <name type="scientific">Trichomonas vaginalis (strain ATCC PRA-98 / G3)</name>
    <dbReference type="NCBI Taxonomy" id="412133"/>
    <lineage>
        <taxon>Eukaryota</taxon>
        <taxon>Metamonada</taxon>
        <taxon>Parabasalia</taxon>
        <taxon>Trichomonadida</taxon>
        <taxon>Trichomonadidae</taxon>
        <taxon>Trichomonas</taxon>
    </lineage>
</organism>
<dbReference type="InterPro" id="IPR020683">
    <property type="entry name" value="DUF3447"/>
</dbReference>
<sequence>MSYQDVHPNKYFEFRSICKYYIDSYNALYQLKTEKEEELKSIYKMIKTELIDSKKYPPQKILRDISSIIPYNNRYKKSYLTLIKLIYDDYHITEVINVETILIVMFYKEYGIKLDSSHDFEKFDFENLDIHTEDTIYRAIMNNDKEKFIFLSEKDEFDENQRLKSSLYPLTSEGYSLLELCCYHGAVDCFKLLRTKFNSEITQICLQFSFLGGNPEIMSECLKYQEPNY</sequence>
<evidence type="ECO:0000259" key="1">
    <source>
        <dbReference type="Pfam" id="PF11929"/>
    </source>
</evidence>
<dbReference type="EMBL" id="DS113231">
    <property type="protein sequence ID" value="EAY17357.1"/>
    <property type="molecule type" value="Genomic_DNA"/>
</dbReference>
<reference evidence="2" key="2">
    <citation type="journal article" date="2007" name="Science">
        <title>Draft genome sequence of the sexually transmitted pathogen Trichomonas vaginalis.</title>
        <authorList>
            <person name="Carlton J.M."/>
            <person name="Hirt R.P."/>
            <person name="Silva J.C."/>
            <person name="Delcher A.L."/>
            <person name="Schatz M."/>
            <person name="Zhao Q."/>
            <person name="Wortman J.R."/>
            <person name="Bidwell S.L."/>
            <person name="Alsmark U.C.M."/>
            <person name="Besteiro S."/>
            <person name="Sicheritz-Ponten T."/>
            <person name="Noel C.J."/>
            <person name="Dacks J.B."/>
            <person name="Foster P.G."/>
            <person name="Simillion C."/>
            <person name="Van de Peer Y."/>
            <person name="Miranda-Saavedra D."/>
            <person name="Barton G.J."/>
            <person name="Westrop G.D."/>
            <person name="Mueller S."/>
            <person name="Dessi D."/>
            <person name="Fiori P.L."/>
            <person name="Ren Q."/>
            <person name="Paulsen I."/>
            <person name="Zhang H."/>
            <person name="Bastida-Corcuera F.D."/>
            <person name="Simoes-Barbosa A."/>
            <person name="Brown M.T."/>
            <person name="Hayes R.D."/>
            <person name="Mukherjee M."/>
            <person name="Okumura C.Y."/>
            <person name="Schneider R."/>
            <person name="Smith A.J."/>
            <person name="Vanacova S."/>
            <person name="Villalvazo M."/>
            <person name="Haas B.J."/>
            <person name="Pertea M."/>
            <person name="Feldblyum T.V."/>
            <person name="Utterback T.R."/>
            <person name="Shu C.L."/>
            <person name="Osoegawa K."/>
            <person name="de Jong P.J."/>
            <person name="Hrdy I."/>
            <person name="Horvathova L."/>
            <person name="Zubacova Z."/>
            <person name="Dolezal P."/>
            <person name="Malik S.B."/>
            <person name="Logsdon J.M. Jr."/>
            <person name="Henze K."/>
            <person name="Gupta A."/>
            <person name="Wang C.C."/>
            <person name="Dunne R.L."/>
            <person name="Upcroft J.A."/>
            <person name="Upcroft P."/>
            <person name="White O."/>
            <person name="Salzberg S.L."/>
            <person name="Tang P."/>
            <person name="Chiu C.-H."/>
            <person name="Lee Y.-S."/>
            <person name="Embley T.M."/>
            <person name="Coombs G.H."/>
            <person name="Mottram J.C."/>
            <person name="Tachezy J."/>
            <person name="Fraser-Liggett C.M."/>
            <person name="Johnson P.J."/>
        </authorList>
    </citation>
    <scope>NUCLEOTIDE SEQUENCE [LARGE SCALE GENOMIC DNA]</scope>
    <source>
        <strain evidence="2">G3</strain>
    </source>
</reference>
<dbReference type="Pfam" id="PF11929">
    <property type="entry name" value="DUF3447"/>
    <property type="match status" value="1"/>
</dbReference>
<keyword evidence="3" id="KW-1185">Reference proteome</keyword>
<name>A2DQA0_TRIV3</name>